<feature type="domain" description="DUF6094" evidence="2">
    <location>
        <begin position="2"/>
        <end position="220"/>
    </location>
</feature>
<organism evidence="3 4">
    <name type="scientific">Pontibacillus yanchengensis</name>
    <dbReference type="NCBI Taxonomy" id="462910"/>
    <lineage>
        <taxon>Bacteria</taxon>
        <taxon>Bacillati</taxon>
        <taxon>Bacillota</taxon>
        <taxon>Bacilli</taxon>
        <taxon>Bacillales</taxon>
        <taxon>Bacillaceae</taxon>
        <taxon>Pontibacillus</taxon>
    </lineage>
</organism>
<dbReference type="InterPro" id="IPR046076">
    <property type="entry name" value="DUF6094"/>
</dbReference>
<dbReference type="Pfam" id="PF19587">
    <property type="entry name" value="DUF6094"/>
    <property type="match status" value="1"/>
</dbReference>
<sequence>MARIASQSKGGFYATPLTEIEKVLPHMQFEQEDDESLFNIIDPCAGEGEALERFMNQGIRQQADIMAYGVELEESRAKTASTILDYTLNESYSNVRTERKFGMMWLNPPYDEIFNERTELRFLRTLTSKSKGLLIDEGLLCFCVPQYVLGVCANVLAGRFHDVKVYRFSDEEYPTFKQVILFAKFGKAKRDERKDTLKHLRDIAQQGPEALATLDEMEESFMIPSSKDQVNVFRAGKLNPEELKQDLQQSAAFLEFDKKVTPQSTQSSMQNPLLPLKHSHAGIAVASGAIGGNMGNHIVVGVTKQLTEKEEQKDEESNRSKEIYTKHHKSIVRVFTQDGIHELQ</sequence>
<dbReference type="InterPro" id="IPR029063">
    <property type="entry name" value="SAM-dependent_MTases_sf"/>
</dbReference>
<evidence type="ECO:0000313" key="3">
    <source>
        <dbReference type="EMBL" id="MYL35457.1"/>
    </source>
</evidence>
<dbReference type="EMBL" id="WMEQ01000017">
    <property type="protein sequence ID" value="MYL35457.1"/>
    <property type="molecule type" value="Genomic_DNA"/>
</dbReference>
<dbReference type="RefSeq" id="WP_160850414.1">
    <property type="nucleotide sequence ID" value="NZ_WMEQ01000017.1"/>
</dbReference>
<dbReference type="OrthoDB" id="1843260at2"/>
<feature type="region of interest" description="Disordered" evidence="1">
    <location>
        <begin position="305"/>
        <end position="324"/>
    </location>
</feature>
<reference evidence="3 4" key="1">
    <citation type="submission" date="2019-11" db="EMBL/GenBank/DDBJ databases">
        <title>Genome sequences of 17 halophilic strains isolated from different environments.</title>
        <authorList>
            <person name="Furrow R.E."/>
        </authorList>
    </citation>
    <scope>NUCLEOTIDE SEQUENCE [LARGE SCALE GENOMIC DNA]</scope>
    <source>
        <strain evidence="3 4">22514_16_FS</strain>
    </source>
</reference>
<comment type="caution">
    <text evidence="3">The sequence shown here is derived from an EMBL/GenBank/DDBJ whole genome shotgun (WGS) entry which is preliminary data.</text>
</comment>
<evidence type="ECO:0000259" key="2">
    <source>
        <dbReference type="Pfam" id="PF19587"/>
    </source>
</evidence>
<evidence type="ECO:0000256" key="1">
    <source>
        <dbReference type="SAM" id="MobiDB-lite"/>
    </source>
</evidence>
<proteinExistence type="predicted"/>
<accession>A0A6I5A572</accession>
<feature type="compositionally biased region" description="Basic and acidic residues" evidence="1">
    <location>
        <begin position="306"/>
        <end position="324"/>
    </location>
</feature>
<dbReference type="Gene3D" id="3.40.50.150">
    <property type="entry name" value="Vaccinia Virus protein VP39"/>
    <property type="match status" value="1"/>
</dbReference>
<dbReference type="SUPFAM" id="SSF53335">
    <property type="entry name" value="S-adenosyl-L-methionine-dependent methyltransferases"/>
    <property type="match status" value="1"/>
</dbReference>
<dbReference type="AlphaFoldDB" id="A0A6I5A572"/>
<name>A0A6I5A572_9BACI</name>
<evidence type="ECO:0000313" key="4">
    <source>
        <dbReference type="Proteomes" id="UP000468638"/>
    </source>
</evidence>
<gene>
    <name evidence="3" type="ORF">GLW05_17900</name>
</gene>
<dbReference type="Proteomes" id="UP000468638">
    <property type="component" value="Unassembled WGS sequence"/>
</dbReference>
<protein>
    <recommendedName>
        <fullName evidence="2">DUF6094 domain-containing protein</fullName>
    </recommendedName>
</protein>